<dbReference type="GO" id="GO:0005102">
    <property type="term" value="F:signaling receptor binding"/>
    <property type="evidence" value="ECO:0007669"/>
    <property type="project" value="TreeGrafter"/>
</dbReference>
<dbReference type="SMART" id="SM00032">
    <property type="entry name" value="CCP"/>
    <property type="match status" value="3"/>
</dbReference>
<dbReference type="Ensembl" id="ENSSFOT00015080294.1">
    <property type="protein sequence ID" value="ENSSFOP00015074688.1"/>
    <property type="gene ID" value="ENSSFOG00015010347.2"/>
</dbReference>
<feature type="domain" description="Sushi" evidence="18">
    <location>
        <begin position="336"/>
        <end position="395"/>
    </location>
</feature>
<evidence type="ECO:0000256" key="9">
    <source>
        <dbReference type="ARBA" id="ARBA00022729"/>
    </source>
</evidence>
<keyword evidence="7" id="KW-0037">Angiogenesis</keyword>
<evidence type="ECO:0000256" key="7">
    <source>
        <dbReference type="ARBA" id="ARBA00022657"/>
    </source>
</evidence>
<dbReference type="OrthoDB" id="6136178at2759"/>
<dbReference type="GO" id="GO:0098609">
    <property type="term" value="P:cell-cell adhesion"/>
    <property type="evidence" value="ECO:0007669"/>
    <property type="project" value="TreeGrafter"/>
</dbReference>
<dbReference type="GO" id="GO:0045202">
    <property type="term" value="C:synapse"/>
    <property type="evidence" value="ECO:0007669"/>
    <property type="project" value="UniProtKB-SubCell"/>
</dbReference>
<dbReference type="Gene3D" id="2.10.70.10">
    <property type="entry name" value="Complement Module, domain 1"/>
    <property type="match status" value="3"/>
</dbReference>
<evidence type="ECO:0000256" key="3">
    <source>
        <dbReference type="ARBA" id="ARBA00004613"/>
    </source>
</evidence>
<keyword evidence="9" id="KW-0732">Signal</keyword>
<dbReference type="GO" id="GO:0005737">
    <property type="term" value="C:cytoplasm"/>
    <property type="evidence" value="ECO:0007669"/>
    <property type="project" value="UniProtKB-SubCell"/>
</dbReference>
<feature type="transmembrane region" description="Helical" evidence="16">
    <location>
        <begin position="66"/>
        <end position="88"/>
    </location>
</feature>
<dbReference type="CDD" id="cd00033">
    <property type="entry name" value="CCP"/>
    <property type="match status" value="3"/>
</dbReference>
<evidence type="ECO:0000256" key="15">
    <source>
        <dbReference type="PROSITE-ProRule" id="PRU00302"/>
    </source>
</evidence>
<keyword evidence="8 15" id="KW-0768">Sushi</keyword>
<keyword evidence="20" id="KW-1185">Reference proteome</keyword>
<dbReference type="SUPFAM" id="SSF57535">
    <property type="entry name" value="Complement control module/SCR domain"/>
    <property type="match status" value="3"/>
</dbReference>
<evidence type="ECO:0000259" key="18">
    <source>
        <dbReference type="PROSITE" id="PS50923"/>
    </source>
</evidence>
<evidence type="ECO:0000313" key="20">
    <source>
        <dbReference type="Proteomes" id="UP000694397"/>
    </source>
</evidence>
<dbReference type="PANTHER" id="PTHR46343:SF3">
    <property type="entry name" value="SUSHI REPEAT-CONTAINING PROTEIN SRPX2"/>
    <property type="match status" value="1"/>
</dbReference>
<keyword evidence="16" id="KW-0472">Membrane</keyword>
<dbReference type="GO" id="GO:0051965">
    <property type="term" value="P:positive regulation of synapse assembly"/>
    <property type="evidence" value="ECO:0007669"/>
    <property type="project" value="TreeGrafter"/>
</dbReference>
<feature type="domain" description="Sushi" evidence="18">
    <location>
        <begin position="194"/>
        <end position="252"/>
    </location>
</feature>
<evidence type="ECO:0000256" key="11">
    <source>
        <dbReference type="ARBA" id="ARBA00022889"/>
    </source>
</evidence>
<dbReference type="Pfam" id="PF13778">
    <property type="entry name" value="DUF4174"/>
    <property type="match status" value="1"/>
</dbReference>
<feature type="disulfide bond" evidence="15">
    <location>
        <begin position="366"/>
        <end position="393"/>
    </location>
</feature>
<keyword evidence="11" id="KW-0130">Cell adhesion</keyword>
<dbReference type="GO" id="GO:0005576">
    <property type="term" value="C:extracellular region"/>
    <property type="evidence" value="ECO:0007669"/>
    <property type="project" value="UniProtKB-SubCell"/>
</dbReference>
<keyword evidence="16" id="KW-0812">Transmembrane</keyword>
<dbReference type="InterPro" id="IPR003410">
    <property type="entry name" value="HYR_dom"/>
</dbReference>
<keyword evidence="16" id="KW-1133">Transmembrane helix</keyword>
<evidence type="ECO:0000256" key="1">
    <source>
        <dbReference type="ARBA" id="ARBA00004241"/>
    </source>
</evidence>
<dbReference type="Pfam" id="PF02494">
    <property type="entry name" value="HYR"/>
    <property type="match status" value="1"/>
</dbReference>
<organism evidence="19 20">
    <name type="scientific">Scleropages formosus</name>
    <name type="common">Asian bonytongue</name>
    <name type="synonym">Osteoglossum formosum</name>
    <dbReference type="NCBI Taxonomy" id="113540"/>
    <lineage>
        <taxon>Eukaryota</taxon>
        <taxon>Metazoa</taxon>
        <taxon>Chordata</taxon>
        <taxon>Craniata</taxon>
        <taxon>Vertebrata</taxon>
        <taxon>Euteleostomi</taxon>
        <taxon>Actinopterygii</taxon>
        <taxon>Neopterygii</taxon>
        <taxon>Teleostei</taxon>
        <taxon>Osteoglossocephala</taxon>
        <taxon>Osteoglossomorpha</taxon>
        <taxon>Osteoglossiformes</taxon>
        <taxon>Osteoglossidae</taxon>
        <taxon>Scleropages</taxon>
    </lineage>
</organism>
<keyword evidence="13 15" id="KW-1015">Disulfide bond</keyword>
<evidence type="ECO:0000256" key="14">
    <source>
        <dbReference type="ARBA" id="ARBA00034103"/>
    </source>
</evidence>
<dbReference type="FunFam" id="2.10.70.10:FF:000024">
    <property type="entry name" value="Sushi repeat-containing protein SRPX"/>
    <property type="match status" value="1"/>
</dbReference>
<name>A0A8C9WGK6_SCLFO</name>
<evidence type="ECO:0000256" key="5">
    <source>
        <dbReference type="ARBA" id="ARBA00022490"/>
    </source>
</evidence>
<dbReference type="InterPro" id="IPR035976">
    <property type="entry name" value="Sushi/SCR/CCP_sf"/>
</dbReference>
<evidence type="ECO:0000256" key="8">
    <source>
        <dbReference type="ARBA" id="ARBA00022659"/>
    </source>
</evidence>
<proteinExistence type="predicted"/>
<dbReference type="GeneTree" id="ENSGT00940000159149"/>
<evidence type="ECO:0000256" key="2">
    <source>
        <dbReference type="ARBA" id="ARBA00004496"/>
    </source>
</evidence>
<reference evidence="19 20" key="1">
    <citation type="submission" date="2019-04" db="EMBL/GenBank/DDBJ databases">
        <authorList>
            <consortium name="Wellcome Sanger Institute Data Sharing"/>
        </authorList>
    </citation>
    <scope>NUCLEOTIDE SEQUENCE [LARGE SCALE GENOMIC DNA]</scope>
</reference>
<sequence>MLLARLFFHTTHTRKTFISARRLHLLIETLSVPRKHGHLKRAKPRAASFSTFRSPAAAVRRRGSDILLLLIIIIIITTIIMSALLLLFPALQGFLVAPVCGFDEGSGEGYSEFEPVVQIHYTPKLDYKNPRWCHTFSLQNGEVTCHSPLGGHHRSTLGTRCKLTCDHGSQLVGPAAVQCLPTRRWSGMPYCRQIRCHVLPTIYHGTLSCTDGVLVDSRCDYTCDPGYQIEGDRTRTCLEEGKWSGTEPTCEDHDPPMIKCPRSRVKIAAPGKLTVKVTWEPPVVKDTADTRLTGVTLMGQEPGSDFKEGIHVIRYKVYDQARNKATCKFIIRVEVRRCPILKAPLHGYLRCDSGGNNYGAVCEHLCDGGYERRGPATRVCQFNRSWSGSPLTCVTMEINTDVRTAAALLDQFYEKRRLLVVSTPDNSNQYYKLQNIMLQKASCGLDLRQVTVIELLGSPPREVGRIKDRQLDDHVIEELRFGETHWCLNGHVCSFLPPLMLRKCHIAAYRQVLRISRSYFSLVLLDEYGVDRERFIAPTAADELYYYLDTYILSEEERERLEKQRDYCE</sequence>
<keyword evidence="10" id="KW-0677">Repeat</keyword>
<dbReference type="PROSITE" id="PS50825">
    <property type="entry name" value="HYR"/>
    <property type="match status" value="1"/>
</dbReference>
<comment type="subcellular location">
    <subcellularLocation>
        <location evidence="1">Cell surface</location>
    </subcellularLocation>
    <subcellularLocation>
        <location evidence="2">Cytoplasm</location>
    </subcellularLocation>
    <subcellularLocation>
        <location evidence="3">Secreted</location>
    </subcellularLocation>
    <subcellularLocation>
        <location evidence="14">Synapse</location>
    </subcellularLocation>
</comment>
<dbReference type="PROSITE" id="PS50923">
    <property type="entry name" value="SUSHI"/>
    <property type="match status" value="3"/>
</dbReference>
<dbReference type="GO" id="GO:0009986">
    <property type="term" value="C:cell surface"/>
    <property type="evidence" value="ECO:0007669"/>
    <property type="project" value="UniProtKB-SubCell"/>
</dbReference>
<keyword evidence="5" id="KW-0963">Cytoplasm</keyword>
<dbReference type="GO" id="GO:0001525">
    <property type="term" value="P:angiogenesis"/>
    <property type="evidence" value="ECO:0007669"/>
    <property type="project" value="UniProtKB-KW"/>
</dbReference>
<dbReference type="Pfam" id="PF00084">
    <property type="entry name" value="Sushi"/>
    <property type="match status" value="3"/>
</dbReference>
<evidence type="ECO:0000256" key="12">
    <source>
        <dbReference type="ARBA" id="ARBA00023018"/>
    </source>
</evidence>
<feature type="disulfide bond" evidence="15">
    <location>
        <begin position="223"/>
        <end position="250"/>
    </location>
</feature>
<dbReference type="InterPro" id="IPR000436">
    <property type="entry name" value="Sushi_SCR_CCP_dom"/>
</dbReference>
<evidence type="ECO:0000313" key="19">
    <source>
        <dbReference type="Ensembl" id="ENSSFOP00015074688.1"/>
    </source>
</evidence>
<comment type="caution">
    <text evidence="15">Lacks conserved residue(s) required for the propagation of feature annotation.</text>
</comment>
<protein>
    <recommendedName>
        <fullName evidence="4">Sushi repeat-containing protein SRPX2</fullName>
    </recommendedName>
</protein>
<evidence type="ECO:0000256" key="16">
    <source>
        <dbReference type="SAM" id="Phobius"/>
    </source>
</evidence>
<keyword evidence="6" id="KW-0964">Secreted</keyword>
<gene>
    <name evidence="19" type="primary">SRPX2</name>
</gene>
<reference evidence="19" key="2">
    <citation type="submission" date="2025-08" db="UniProtKB">
        <authorList>
            <consortium name="Ensembl"/>
        </authorList>
    </citation>
    <scope>IDENTIFICATION</scope>
</reference>
<evidence type="ECO:0000256" key="10">
    <source>
        <dbReference type="ARBA" id="ARBA00022737"/>
    </source>
</evidence>
<dbReference type="PANTHER" id="PTHR46343">
    <property type="entry name" value="HYR DOMAIN-CONTAINING PROTEIN"/>
    <property type="match status" value="1"/>
</dbReference>
<feature type="domain" description="HYR" evidence="17">
    <location>
        <begin position="251"/>
        <end position="335"/>
    </location>
</feature>
<reference evidence="19" key="3">
    <citation type="submission" date="2025-09" db="UniProtKB">
        <authorList>
            <consortium name="Ensembl"/>
        </authorList>
    </citation>
    <scope>IDENTIFICATION</scope>
</reference>
<dbReference type="AlphaFoldDB" id="A0A8C9WGK6"/>
<evidence type="ECO:0000259" key="17">
    <source>
        <dbReference type="PROSITE" id="PS50825"/>
    </source>
</evidence>
<feature type="domain" description="Sushi" evidence="18">
    <location>
        <begin position="143"/>
        <end position="193"/>
    </location>
</feature>
<dbReference type="GO" id="GO:0090050">
    <property type="term" value="P:positive regulation of cell migration involved in sprouting angiogenesis"/>
    <property type="evidence" value="ECO:0007669"/>
    <property type="project" value="TreeGrafter"/>
</dbReference>
<evidence type="ECO:0000256" key="4">
    <source>
        <dbReference type="ARBA" id="ARBA00014594"/>
    </source>
</evidence>
<evidence type="ECO:0000256" key="6">
    <source>
        <dbReference type="ARBA" id="ARBA00022525"/>
    </source>
</evidence>
<dbReference type="InterPro" id="IPR025232">
    <property type="entry name" value="DUF4174"/>
</dbReference>
<dbReference type="Proteomes" id="UP000694397">
    <property type="component" value="Chromosome 14"/>
</dbReference>
<keyword evidence="12" id="KW-0770">Synapse</keyword>
<accession>A0A8C9WGK6</accession>
<dbReference type="InterPro" id="IPR043555">
    <property type="entry name" value="SRPX-like"/>
</dbReference>
<evidence type="ECO:0000256" key="13">
    <source>
        <dbReference type="ARBA" id="ARBA00023157"/>
    </source>
</evidence>